<accession>A0A0M9AI00</accession>
<dbReference type="PATRIC" id="fig|1705562.3.peg.3308"/>
<dbReference type="AlphaFoldDB" id="A0A0M9AI00"/>
<dbReference type="RefSeq" id="WP_053968604.1">
    <property type="nucleotide sequence ID" value="NZ_LIUF01000004.1"/>
</dbReference>
<dbReference type="EMBL" id="LIUF01000004">
    <property type="protein sequence ID" value="KOX92399.1"/>
    <property type="molecule type" value="Genomic_DNA"/>
</dbReference>
<proteinExistence type="predicted"/>
<dbReference type="STRING" id="1705562.AMS69_13580"/>
<organism evidence="1 2">
    <name type="scientific">Haloarcula rubripromontorii</name>
    <dbReference type="NCBI Taxonomy" id="1705562"/>
    <lineage>
        <taxon>Archaea</taxon>
        <taxon>Methanobacteriati</taxon>
        <taxon>Methanobacteriota</taxon>
        <taxon>Stenosarchaea group</taxon>
        <taxon>Halobacteria</taxon>
        <taxon>Halobacteriales</taxon>
        <taxon>Haloarculaceae</taxon>
        <taxon>Haloarcula</taxon>
    </lineage>
</organism>
<keyword evidence="2" id="KW-1185">Reference proteome</keyword>
<evidence type="ECO:0000313" key="1">
    <source>
        <dbReference type="EMBL" id="KOX92399.1"/>
    </source>
</evidence>
<protein>
    <submittedName>
        <fullName evidence="1">Uncharacterized protein</fullName>
    </submittedName>
</protein>
<comment type="caution">
    <text evidence="1">The sequence shown here is derived from an EMBL/GenBank/DDBJ whole genome shotgun (WGS) entry which is preliminary data.</text>
</comment>
<reference evidence="1 2" key="1">
    <citation type="submission" date="2015-08" db="EMBL/GenBank/DDBJ databases">
        <title>Genomes of Isolates from Cabo Rojo, PR.</title>
        <authorList>
            <person name="Sanchez-Nieves R.L."/>
            <person name="Montalvo-Rodriguez R."/>
        </authorList>
    </citation>
    <scope>NUCLEOTIDE SEQUENCE [LARGE SCALE GENOMIC DNA]</scope>
    <source>
        <strain evidence="1 2">SL3</strain>
    </source>
</reference>
<dbReference type="Proteomes" id="UP000037729">
    <property type="component" value="Unassembled WGS sequence"/>
</dbReference>
<sequence length="165" mass="18682">MRPSVVEPPDAVEELYRPRRFDLFFQNRIEYCVYVISTGLPVIPYQGRVGMCRPDLAGKSARCRDSALATDDDVVELAVVQQRLRPVGVRRRYEFDCLAFGGDVGLQVKQQLVVVDVEDSRGLRGGPRGVVRFVYNVCCKYSSRSISAPIYQIYNCLSSQKPARR</sequence>
<name>A0A0M9AI00_9EURY</name>
<evidence type="ECO:0000313" key="2">
    <source>
        <dbReference type="Proteomes" id="UP000037729"/>
    </source>
</evidence>
<gene>
    <name evidence="1" type="ORF">AMS69_13580</name>
</gene>